<dbReference type="GO" id="GO:0008270">
    <property type="term" value="F:zinc ion binding"/>
    <property type="evidence" value="ECO:0007669"/>
    <property type="project" value="UniProtKB-KW"/>
</dbReference>
<keyword evidence="1" id="KW-0862">Zinc</keyword>
<protein>
    <submittedName>
        <fullName evidence="4">RING finger protein</fullName>
    </submittedName>
</protein>
<dbReference type="GeneID" id="94196769"/>
<feature type="compositionally biased region" description="Basic and acidic residues" evidence="2">
    <location>
        <begin position="137"/>
        <end position="146"/>
    </location>
</feature>
<keyword evidence="5" id="KW-1185">Reference proteome</keyword>
<keyword evidence="1" id="KW-0479">Metal-binding</keyword>
<evidence type="ECO:0000313" key="4">
    <source>
        <dbReference type="EMBL" id="GIX65288.1"/>
    </source>
</evidence>
<keyword evidence="1" id="KW-0863">Zinc-finger</keyword>
<dbReference type="InterPro" id="IPR001841">
    <property type="entry name" value="Znf_RING"/>
</dbReference>
<name>A0AAV4LZ95_BABCB</name>
<feature type="domain" description="RING-type" evidence="3">
    <location>
        <begin position="49"/>
        <end position="92"/>
    </location>
</feature>
<dbReference type="PROSITE" id="PS50089">
    <property type="entry name" value="ZF_RING_2"/>
    <property type="match status" value="1"/>
</dbReference>
<dbReference type="AlphaFoldDB" id="A0AAV4LZ95"/>
<sequence length="249" mass="27128">MPPRRKVARAAPPADQPHAEHVTGALREQSCGSFATPGQFELTSAADCCLLPIKAGPKGGPNLGRIDTCPHTFHFACIKKWSALETTCPQCKAVFARIDRICAATGDVLETVGLHVPAISLYQVSCESLFLWDHPDGEDGSDHAESPEQSAEAPPQPATIESILNDGALQLLVPKQLEVAATSKRRRKSVEITDALARTERNLKRMAVNEVCYAPMSVTYEAKPMPKPALRPDSEFKLQPVYEEDFIAK</sequence>
<feature type="region of interest" description="Disordered" evidence="2">
    <location>
        <begin position="1"/>
        <end position="21"/>
    </location>
</feature>
<proteinExistence type="predicted"/>
<dbReference type="EMBL" id="BPLF01000004">
    <property type="protein sequence ID" value="GIX65288.1"/>
    <property type="molecule type" value="Genomic_DNA"/>
</dbReference>
<evidence type="ECO:0000313" key="5">
    <source>
        <dbReference type="Proteomes" id="UP001497744"/>
    </source>
</evidence>
<comment type="caution">
    <text evidence="4">The sequence shown here is derived from an EMBL/GenBank/DDBJ whole genome shotgun (WGS) entry which is preliminary data.</text>
</comment>
<reference evidence="4 5" key="1">
    <citation type="submission" date="2021-06" db="EMBL/GenBank/DDBJ databases">
        <title>Genome sequence of Babesia caballi.</title>
        <authorList>
            <person name="Yamagishi J."/>
            <person name="Kidaka T."/>
            <person name="Ochi A."/>
        </authorList>
    </citation>
    <scope>NUCLEOTIDE SEQUENCE [LARGE SCALE GENOMIC DNA]</scope>
    <source>
        <strain evidence="4">USDA-D6B2</strain>
    </source>
</reference>
<feature type="region of interest" description="Disordered" evidence="2">
    <location>
        <begin position="137"/>
        <end position="156"/>
    </location>
</feature>
<evidence type="ECO:0000256" key="1">
    <source>
        <dbReference type="PROSITE-ProRule" id="PRU00175"/>
    </source>
</evidence>
<dbReference type="Gene3D" id="3.30.40.10">
    <property type="entry name" value="Zinc/RING finger domain, C3HC4 (zinc finger)"/>
    <property type="match status" value="1"/>
</dbReference>
<accession>A0AAV4LZ95</accession>
<evidence type="ECO:0000259" key="3">
    <source>
        <dbReference type="PROSITE" id="PS50089"/>
    </source>
</evidence>
<organism evidence="4 5">
    <name type="scientific">Babesia caballi</name>
    <dbReference type="NCBI Taxonomy" id="5871"/>
    <lineage>
        <taxon>Eukaryota</taxon>
        <taxon>Sar</taxon>
        <taxon>Alveolata</taxon>
        <taxon>Apicomplexa</taxon>
        <taxon>Aconoidasida</taxon>
        <taxon>Piroplasmida</taxon>
        <taxon>Babesiidae</taxon>
        <taxon>Babesia</taxon>
    </lineage>
</organism>
<gene>
    <name evidence="4" type="ORF">BcabD6B2_47230</name>
</gene>
<dbReference type="SUPFAM" id="SSF57850">
    <property type="entry name" value="RING/U-box"/>
    <property type="match status" value="1"/>
</dbReference>
<dbReference type="Proteomes" id="UP001497744">
    <property type="component" value="Unassembled WGS sequence"/>
</dbReference>
<dbReference type="RefSeq" id="XP_067717357.1">
    <property type="nucleotide sequence ID" value="XM_067861256.1"/>
</dbReference>
<dbReference type="InterPro" id="IPR013083">
    <property type="entry name" value="Znf_RING/FYVE/PHD"/>
</dbReference>
<evidence type="ECO:0000256" key="2">
    <source>
        <dbReference type="SAM" id="MobiDB-lite"/>
    </source>
</evidence>